<dbReference type="Proteomes" id="UP000184501">
    <property type="component" value="Unassembled WGS sequence"/>
</dbReference>
<evidence type="ECO:0000256" key="3">
    <source>
        <dbReference type="ARBA" id="ARBA00022490"/>
    </source>
</evidence>
<dbReference type="Pfam" id="PF14011">
    <property type="entry name" value="ESX-1_EspG"/>
    <property type="match status" value="1"/>
</dbReference>
<keyword evidence="4" id="KW-0143">Chaperone</keyword>
<dbReference type="EMBL" id="FQVN01000018">
    <property type="protein sequence ID" value="SHH01122.1"/>
    <property type="molecule type" value="Genomic_DNA"/>
</dbReference>
<reference evidence="5 6" key="1">
    <citation type="submission" date="2016-11" db="EMBL/GenBank/DDBJ databases">
        <authorList>
            <person name="Jaros S."/>
            <person name="Januszkiewicz K."/>
            <person name="Wedrychowicz H."/>
        </authorList>
    </citation>
    <scope>NUCLEOTIDE SEQUENCE [LARGE SCALE GENOMIC DNA]</scope>
    <source>
        <strain evidence="5 6">DSM 44523</strain>
    </source>
</reference>
<evidence type="ECO:0000313" key="6">
    <source>
        <dbReference type="Proteomes" id="UP000184501"/>
    </source>
</evidence>
<sequence length="258" mass="27801">MAVLEMDYVELGVAWQVSNLPELPTLFTWRNHGSTPADPERALDEAEDRLRARGLIRTGSVLDEELRAILEVFTAGSTEVDLRFAPAPGTEVRACVAARGDFAARAILQNDYVRVESIPAYSAIDALIGVLPAVPRASGPVISLPEADFDAAVAEAGENASDSAVLAGLRSRGISSDDARTAVRLLGGERRLYGKFGAAARDHLGRRHRSTQSTRVIDSAEGRSALYRRGGYLVIAPADHALLVRVVRELLDETARMT</sequence>
<comment type="similarity">
    <text evidence="2">Belongs to the EspG family.</text>
</comment>
<evidence type="ECO:0000313" key="5">
    <source>
        <dbReference type="EMBL" id="SHH01122.1"/>
    </source>
</evidence>
<evidence type="ECO:0000256" key="4">
    <source>
        <dbReference type="ARBA" id="ARBA00023186"/>
    </source>
</evidence>
<accession>A0A1M5PH66</accession>
<protein>
    <submittedName>
        <fullName evidence="5">EspG family protein</fullName>
    </submittedName>
</protein>
<proteinExistence type="inferred from homology"/>
<gene>
    <name evidence="5" type="ORF">SAMN05444320_11861</name>
</gene>
<keyword evidence="3" id="KW-0963">Cytoplasm</keyword>
<dbReference type="InterPro" id="IPR025734">
    <property type="entry name" value="EspG"/>
</dbReference>
<dbReference type="AlphaFoldDB" id="A0A1M5PH66"/>
<evidence type="ECO:0000256" key="2">
    <source>
        <dbReference type="ARBA" id="ARBA00006411"/>
    </source>
</evidence>
<dbReference type="STRING" id="2017.SAMN05444320_11861"/>
<keyword evidence="6" id="KW-1185">Reference proteome</keyword>
<dbReference type="RefSeq" id="WP_073489904.1">
    <property type="nucleotide sequence ID" value="NZ_FQVN01000018.1"/>
</dbReference>
<comment type="subcellular location">
    <subcellularLocation>
        <location evidence="1">Cytoplasm</location>
    </subcellularLocation>
</comment>
<dbReference type="OrthoDB" id="3686328at2"/>
<organism evidence="5 6">
    <name type="scientific">Streptoalloteichus hindustanus</name>
    <dbReference type="NCBI Taxonomy" id="2017"/>
    <lineage>
        <taxon>Bacteria</taxon>
        <taxon>Bacillati</taxon>
        <taxon>Actinomycetota</taxon>
        <taxon>Actinomycetes</taxon>
        <taxon>Pseudonocardiales</taxon>
        <taxon>Pseudonocardiaceae</taxon>
        <taxon>Streptoalloteichus</taxon>
    </lineage>
</organism>
<evidence type="ECO:0000256" key="1">
    <source>
        <dbReference type="ARBA" id="ARBA00004496"/>
    </source>
</evidence>
<name>A0A1M5PH66_STRHI</name>